<dbReference type="EMBL" id="BSXT01002303">
    <property type="protein sequence ID" value="GMF48269.1"/>
    <property type="molecule type" value="Genomic_DNA"/>
</dbReference>
<keyword evidence="2" id="KW-1185">Reference proteome</keyword>
<reference evidence="1" key="1">
    <citation type="submission" date="2023-04" db="EMBL/GenBank/DDBJ databases">
        <title>Phytophthora fragariaefolia NBRC 109709.</title>
        <authorList>
            <person name="Ichikawa N."/>
            <person name="Sato H."/>
            <person name="Tonouchi N."/>
        </authorList>
    </citation>
    <scope>NUCLEOTIDE SEQUENCE</scope>
    <source>
        <strain evidence="1">NBRC 109709</strain>
    </source>
</reference>
<proteinExistence type="predicted"/>
<gene>
    <name evidence="1" type="ORF">Pfra01_001857600</name>
</gene>
<evidence type="ECO:0000313" key="2">
    <source>
        <dbReference type="Proteomes" id="UP001165121"/>
    </source>
</evidence>
<name>A0A9W7CXZ5_9STRA</name>
<organism evidence="1 2">
    <name type="scientific">Phytophthora fragariaefolia</name>
    <dbReference type="NCBI Taxonomy" id="1490495"/>
    <lineage>
        <taxon>Eukaryota</taxon>
        <taxon>Sar</taxon>
        <taxon>Stramenopiles</taxon>
        <taxon>Oomycota</taxon>
        <taxon>Peronosporomycetes</taxon>
        <taxon>Peronosporales</taxon>
        <taxon>Peronosporaceae</taxon>
        <taxon>Phytophthora</taxon>
    </lineage>
</organism>
<dbReference type="OrthoDB" id="94677at2759"/>
<evidence type="ECO:0000313" key="1">
    <source>
        <dbReference type="EMBL" id="GMF48269.1"/>
    </source>
</evidence>
<dbReference type="AlphaFoldDB" id="A0A9W7CXZ5"/>
<dbReference type="Proteomes" id="UP001165121">
    <property type="component" value="Unassembled WGS sequence"/>
</dbReference>
<accession>A0A9W7CXZ5</accession>
<protein>
    <submittedName>
        <fullName evidence="1">Unnamed protein product</fullName>
    </submittedName>
</protein>
<comment type="caution">
    <text evidence="1">The sequence shown here is derived from an EMBL/GenBank/DDBJ whole genome shotgun (WGS) entry which is preliminary data.</text>
</comment>
<sequence length="228" mass="25499">MEWLVTSKWNGKTVNPELFDVETDSGDLSMGTTGEKHQALANEGMEQLGGVCLSSKFRLASGEGTVTFEQMVGMLTRDAMLSDTIIDFSIRSTSIYSIHYVVLPVHMSNIHSGVIIVGIASKREIPTFTPNYYEPLCISATLEATFEKTVRPFLRDWHNKTASCMEYHVEEEGVWLKAPKQPVGTSYGVMIIAQVQSVLKESFRFSKTTVTADGIAVMRLRNMWMLIM</sequence>